<evidence type="ECO:0000313" key="1">
    <source>
        <dbReference type="EMBL" id="KZL49493.1"/>
    </source>
</evidence>
<comment type="caution">
    <text evidence="1">The sequence shown here is derived from an EMBL/GenBank/DDBJ whole genome shotgun (WGS) entry which is preliminary data.</text>
</comment>
<organism evidence="1 2">
    <name type="scientific">Nodularia spumigena CENA596</name>
    <dbReference type="NCBI Taxonomy" id="1819295"/>
    <lineage>
        <taxon>Bacteria</taxon>
        <taxon>Bacillati</taxon>
        <taxon>Cyanobacteriota</taxon>
        <taxon>Cyanophyceae</taxon>
        <taxon>Nostocales</taxon>
        <taxon>Nodulariaceae</taxon>
        <taxon>Nodularia</taxon>
    </lineage>
</organism>
<accession>A0A161UU79</accession>
<sequence length="124" mass="15068">MKLSKLDPLIPLKELSQKLMKLPQDYSIHEDELIEFLSRRRWPDSNRRIDRTTFWRWRNDNQIEQQKLFSRLDILKLCQICDHYRLDGTRNQYLEIVNQQKVNISKKLELPHKLIVICQNLPSP</sequence>
<reference evidence="1 2" key="1">
    <citation type="submission" date="2016-04" db="EMBL/GenBank/DDBJ databases">
        <title>Draft Genome Assembly of the Bloom-forming Cyanobacterium Nodularia spumigena Strain CENA596 in Shrimp Production Ponds.</title>
        <authorList>
            <person name="Popin R.V."/>
            <person name="Rigonato J."/>
            <person name="Abreu V.A."/>
            <person name="Andreote A.P."/>
            <person name="Silveira S.B."/>
            <person name="Odebrecht C."/>
            <person name="Fiore M.F."/>
        </authorList>
    </citation>
    <scope>NUCLEOTIDE SEQUENCE [LARGE SCALE GENOMIC DNA]</scope>
    <source>
        <strain evidence="1 2">CENA596</strain>
    </source>
</reference>
<dbReference type="AlphaFoldDB" id="A0A161UU79"/>
<gene>
    <name evidence="1" type="ORF">A2T98_12480</name>
</gene>
<name>A0A161UU79_NODSP</name>
<dbReference type="RefSeq" id="WP_063873046.1">
    <property type="nucleotide sequence ID" value="NZ_CAWMRI010000165.1"/>
</dbReference>
<protein>
    <submittedName>
        <fullName evidence="1">Uncharacterized protein</fullName>
    </submittedName>
</protein>
<dbReference type="Proteomes" id="UP000076555">
    <property type="component" value="Unassembled WGS sequence"/>
</dbReference>
<dbReference type="OrthoDB" id="513279at2"/>
<dbReference type="EMBL" id="LWAJ01000165">
    <property type="protein sequence ID" value="KZL49493.1"/>
    <property type="molecule type" value="Genomic_DNA"/>
</dbReference>
<proteinExistence type="predicted"/>
<evidence type="ECO:0000313" key="2">
    <source>
        <dbReference type="Proteomes" id="UP000076555"/>
    </source>
</evidence>